<dbReference type="SMART" id="SM00220">
    <property type="entry name" value="S_TKc"/>
    <property type="match status" value="1"/>
</dbReference>
<dbReference type="InterPro" id="IPR008271">
    <property type="entry name" value="Ser/Thr_kinase_AS"/>
</dbReference>
<accession>A0A812VVU0</accession>
<comment type="caution">
    <text evidence="11">The sequence shown here is derived from an EMBL/GenBank/DDBJ whole genome shotgun (WGS) entry which is preliminary data.</text>
</comment>
<dbReference type="SUPFAM" id="SSF56112">
    <property type="entry name" value="Protein kinase-like (PK-like)"/>
    <property type="match status" value="1"/>
</dbReference>
<organism evidence="11 12">
    <name type="scientific">Symbiodinium necroappetens</name>
    <dbReference type="NCBI Taxonomy" id="1628268"/>
    <lineage>
        <taxon>Eukaryota</taxon>
        <taxon>Sar</taxon>
        <taxon>Alveolata</taxon>
        <taxon>Dinophyceae</taxon>
        <taxon>Suessiales</taxon>
        <taxon>Symbiodiniaceae</taxon>
        <taxon>Symbiodinium</taxon>
    </lineage>
</organism>
<protein>
    <submittedName>
        <fullName evidence="11">CPK33 protein</fullName>
    </submittedName>
</protein>
<evidence type="ECO:0000256" key="7">
    <source>
        <dbReference type="ARBA" id="ARBA00022840"/>
    </source>
</evidence>
<dbReference type="Gene3D" id="1.10.238.10">
    <property type="entry name" value="EF-hand"/>
    <property type="match status" value="1"/>
</dbReference>
<feature type="domain" description="EF-hand" evidence="10">
    <location>
        <begin position="306"/>
        <end position="341"/>
    </location>
</feature>
<dbReference type="InterPro" id="IPR011992">
    <property type="entry name" value="EF-hand-dom_pair"/>
</dbReference>
<evidence type="ECO:0000256" key="6">
    <source>
        <dbReference type="ARBA" id="ARBA00022837"/>
    </source>
</evidence>
<reference evidence="11" key="1">
    <citation type="submission" date="2021-02" db="EMBL/GenBank/DDBJ databases">
        <authorList>
            <person name="Dougan E. K."/>
            <person name="Rhodes N."/>
            <person name="Thang M."/>
            <person name="Chan C."/>
        </authorList>
    </citation>
    <scope>NUCLEOTIDE SEQUENCE</scope>
</reference>
<dbReference type="PANTHER" id="PTHR24349">
    <property type="entry name" value="SERINE/THREONINE-PROTEIN KINASE"/>
    <property type="match status" value="1"/>
</dbReference>
<dbReference type="SUPFAM" id="SSF47473">
    <property type="entry name" value="EF-hand"/>
    <property type="match status" value="1"/>
</dbReference>
<keyword evidence="5" id="KW-0418">Kinase</keyword>
<dbReference type="PROSITE" id="PS50222">
    <property type="entry name" value="EF_HAND_2"/>
    <property type="match status" value="2"/>
</dbReference>
<evidence type="ECO:0000313" key="11">
    <source>
        <dbReference type="EMBL" id="CAE7645013.1"/>
    </source>
</evidence>
<feature type="non-terminal residue" evidence="11">
    <location>
        <position position="395"/>
    </location>
</feature>
<keyword evidence="2" id="KW-0723">Serine/threonine-protein kinase</keyword>
<evidence type="ECO:0000313" key="12">
    <source>
        <dbReference type="Proteomes" id="UP000601435"/>
    </source>
</evidence>
<evidence type="ECO:0000256" key="3">
    <source>
        <dbReference type="ARBA" id="ARBA00022679"/>
    </source>
</evidence>
<dbReference type="GO" id="GO:0004674">
    <property type="term" value="F:protein serine/threonine kinase activity"/>
    <property type="evidence" value="ECO:0007669"/>
    <property type="project" value="UniProtKB-KW"/>
</dbReference>
<dbReference type="InterPro" id="IPR018247">
    <property type="entry name" value="EF_Hand_1_Ca_BS"/>
</dbReference>
<evidence type="ECO:0000259" key="10">
    <source>
        <dbReference type="PROSITE" id="PS50222"/>
    </source>
</evidence>
<evidence type="ECO:0000256" key="8">
    <source>
        <dbReference type="ARBA" id="ARBA00024334"/>
    </source>
</evidence>
<keyword evidence="3" id="KW-0808">Transferase</keyword>
<keyword evidence="4" id="KW-0547">Nucleotide-binding</keyword>
<dbReference type="Proteomes" id="UP000601435">
    <property type="component" value="Unassembled WGS sequence"/>
</dbReference>
<dbReference type="Pfam" id="PF13499">
    <property type="entry name" value="EF-hand_7"/>
    <property type="match status" value="1"/>
</dbReference>
<dbReference type="Pfam" id="PF00069">
    <property type="entry name" value="Pkinase"/>
    <property type="match status" value="1"/>
</dbReference>
<keyword evidence="6" id="KW-0106">Calcium</keyword>
<dbReference type="InterPro" id="IPR011009">
    <property type="entry name" value="Kinase-like_dom_sf"/>
</dbReference>
<comment type="cofactor">
    <cofactor evidence="1">
        <name>Mg(2+)</name>
        <dbReference type="ChEBI" id="CHEBI:18420"/>
    </cofactor>
</comment>
<evidence type="ECO:0000259" key="9">
    <source>
        <dbReference type="PROSITE" id="PS50011"/>
    </source>
</evidence>
<dbReference type="EMBL" id="CAJNJA010030564">
    <property type="protein sequence ID" value="CAE7645013.1"/>
    <property type="molecule type" value="Genomic_DNA"/>
</dbReference>
<dbReference type="InterPro" id="IPR002048">
    <property type="entry name" value="EF_hand_dom"/>
</dbReference>
<dbReference type="PROSITE" id="PS00018">
    <property type="entry name" value="EF_HAND_1"/>
    <property type="match status" value="1"/>
</dbReference>
<evidence type="ECO:0000256" key="1">
    <source>
        <dbReference type="ARBA" id="ARBA00001946"/>
    </source>
</evidence>
<dbReference type="AlphaFoldDB" id="A0A812VVU0"/>
<evidence type="ECO:0000256" key="2">
    <source>
        <dbReference type="ARBA" id="ARBA00022527"/>
    </source>
</evidence>
<dbReference type="InterPro" id="IPR050205">
    <property type="entry name" value="CDPK_Ser/Thr_kinases"/>
</dbReference>
<comment type="similarity">
    <text evidence="8">Belongs to the protein kinase superfamily. Ser/Thr protein kinase family. CDPK subfamily.</text>
</comment>
<sequence>MEKLSGGDLDDLLERSGCLGEHLVSRIVRQVLSGAAFCHERGILHRDLKPGNIMLVCADLHEQSLAWLTGCCLSPQLKEGSYNCKIIDFGLSATFDPTDPGGGITDVNGTPAYMAPEVCKRMGRYAAKADVWSIGVLTYELLTGSLPFGDASDYSGGFKELFEITKQYENLESFWALMPEDHWHEAKTRWLSRSLGVRKFVSSLLCCDPEQRPSAVEALRSPWFELYRPTRDGLTPELFQSLLDYAEETHFVKVCLLLIAARLGSESLEPYRAAFLGIDTGNGSLSRAEFFEAVQNLQDCDSCCPLSRRKVSKWFEQCDLNKNGRLEYSEFLAACLHAQLHALESPDDLHGEALSNRAFSALDSDGDGRATRGDILRFFHTDLVIKGLPEKAPFD</sequence>
<name>A0A812VVU0_9DINO</name>
<dbReference type="Gene3D" id="1.10.510.10">
    <property type="entry name" value="Transferase(Phosphotransferase) domain 1"/>
    <property type="match status" value="1"/>
</dbReference>
<feature type="domain" description="Protein kinase" evidence="9">
    <location>
        <begin position="1"/>
        <end position="224"/>
    </location>
</feature>
<dbReference type="OrthoDB" id="442473at2759"/>
<dbReference type="GO" id="GO:0005509">
    <property type="term" value="F:calcium ion binding"/>
    <property type="evidence" value="ECO:0007669"/>
    <property type="project" value="InterPro"/>
</dbReference>
<gene>
    <name evidence="11" type="primary">CPK33</name>
    <name evidence="11" type="ORF">SNEC2469_LOCUS18228</name>
</gene>
<dbReference type="CDD" id="cd00051">
    <property type="entry name" value="EFh"/>
    <property type="match status" value="1"/>
</dbReference>
<feature type="domain" description="EF-hand" evidence="10">
    <location>
        <begin position="350"/>
        <end position="385"/>
    </location>
</feature>
<dbReference type="PROSITE" id="PS00108">
    <property type="entry name" value="PROTEIN_KINASE_ST"/>
    <property type="match status" value="1"/>
</dbReference>
<evidence type="ECO:0000256" key="4">
    <source>
        <dbReference type="ARBA" id="ARBA00022741"/>
    </source>
</evidence>
<evidence type="ECO:0000256" key="5">
    <source>
        <dbReference type="ARBA" id="ARBA00022777"/>
    </source>
</evidence>
<keyword evidence="7" id="KW-0067">ATP-binding</keyword>
<dbReference type="InterPro" id="IPR000719">
    <property type="entry name" value="Prot_kinase_dom"/>
</dbReference>
<keyword evidence="12" id="KW-1185">Reference proteome</keyword>
<dbReference type="PROSITE" id="PS50011">
    <property type="entry name" value="PROTEIN_KINASE_DOM"/>
    <property type="match status" value="1"/>
</dbReference>
<proteinExistence type="inferred from homology"/>
<dbReference type="GO" id="GO:0005524">
    <property type="term" value="F:ATP binding"/>
    <property type="evidence" value="ECO:0007669"/>
    <property type="project" value="UniProtKB-KW"/>
</dbReference>